<reference evidence="2 3" key="1">
    <citation type="journal article" date="2021" name="Microorganisms">
        <title>Genome Evolution of Filamentous Cyanobacterium Nostoc Species: From Facultative Symbiosis to Free Living.</title>
        <authorList>
            <person name="Huo D."/>
            <person name="Li H."/>
            <person name="Cai F."/>
            <person name="Guo X."/>
            <person name="Qiao Z."/>
            <person name="Wang W."/>
            <person name="Yu G."/>
            <person name="Li R."/>
        </authorList>
    </citation>
    <scope>NUCLEOTIDE SEQUENCE [LARGE SCALE GENOMIC DNA]</scope>
    <source>
        <strain evidence="2 3">CHAB 5714</strain>
    </source>
</reference>
<name>A0ABS8IKS0_9NOSO</name>
<comment type="caution">
    <text evidence="2">The sequence shown here is derived from an EMBL/GenBank/DDBJ whole genome shotgun (WGS) entry which is preliminary data.</text>
</comment>
<organism evidence="2 3">
    <name type="scientific">Nostoc favosum CHAB5714</name>
    <dbReference type="NCBI Taxonomy" id="2780399"/>
    <lineage>
        <taxon>Bacteria</taxon>
        <taxon>Bacillati</taxon>
        <taxon>Cyanobacteriota</taxon>
        <taxon>Cyanophyceae</taxon>
        <taxon>Nostocales</taxon>
        <taxon>Nostocaceae</taxon>
        <taxon>Nostoc</taxon>
        <taxon>Nostoc favosum</taxon>
    </lineage>
</organism>
<dbReference type="PANTHER" id="PTHR31157:SF1">
    <property type="entry name" value="SCP DOMAIN-CONTAINING PROTEIN"/>
    <property type="match status" value="1"/>
</dbReference>
<dbReference type="RefSeq" id="WP_229490759.1">
    <property type="nucleotide sequence ID" value="NZ_JAIVFQ010000149.1"/>
</dbReference>
<evidence type="ECO:0000313" key="3">
    <source>
        <dbReference type="Proteomes" id="UP001199525"/>
    </source>
</evidence>
<dbReference type="SMART" id="SM00198">
    <property type="entry name" value="SCP"/>
    <property type="match status" value="1"/>
</dbReference>
<dbReference type="Gene3D" id="3.40.33.10">
    <property type="entry name" value="CAP"/>
    <property type="match status" value="1"/>
</dbReference>
<sequence>MDLVQQVIALTNTERAKHGLGALQWNEQLFKAAQGHSQNMAHGDFFEHGDPVKRAREQGYPSSSVGENIAAGRPTPEGVVEQWLNSPGHRANILNSDYTEIGVGHYYLENDPGRYQYKHYWTQVFGKR</sequence>
<feature type="domain" description="SCP" evidence="1">
    <location>
        <begin position="2"/>
        <end position="123"/>
    </location>
</feature>
<evidence type="ECO:0000259" key="1">
    <source>
        <dbReference type="SMART" id="SM00198"/>
    </source>
</evidence>
<dbReference type="SUPFAM" id="SSF55797">
    <property type="entry name" value="PR-1-like"/>
    <property type="match status" value="1"/>
</dbReference>
<dbReference type="EMBL" id="JAIVFQ010000149">
    <property type="protein sequence ID" value="MCC5604713.1"/>
    <property type="molecule type" value="Genomic_DNA"/>
</dbReference>
<dbReference type="Pfam" id="PF00188">
    <property type="entry name" value="CAP"/>
    <property type="match status" value="1"/>
</dbReference>
<dbReference type="PANTHER" id="PTHR31157">
    <property type="entry name" value="SCP DOMAIN-CONTAINING PROTEIN"/>
    <property type="match status" value="1"/>
</dbReference>
<dbReference type="InterPro" id="IPR035940">
    <property type="entry name" value="CAP_sf"/>
</dbReference>
<keyword evidence="3" id="KW-1185">Reference proteome</keyword>
<gene>
    <name evidence="2" type="ORF">LC586_37640</name>
</gene>
<protein>
    <submittedName>
        <fullName evidence="2">CAP domain-containing protein</fullName>
    </submittedName>
</protein>
<dbReference type="InterPro" id="IPR014044">
    <property type="entry name" value="CAP_dom"/>
</dbReference>
<dbReference type="Proteomes" id="UP001199525">
    <property type="component" value="Unassembled WGS sequence"/>
</dbReference>
<proteinExistence type="predicted"/>
<accession>A0ABS8IKS0</accession>
<evidence type="ECO:0000313" key="2">
    <source>
        <dbReference type="EMBL" id="MCC5604713.1"/>
    </source>
</evidence>
<dbReference type="CDD" id="cd05379">
    <property type="entry name" value="CAP_bacterial"/>
    <property type="match status" value="1"/>
</dbReference>